<name>A0A9P5PKI2_9AGAR</name>
<feature type="region of interest" description="Disordered" evidence="1">
    <location>
        <begin position="157"/>
        <end position="182"/>
    </location>
</feature>
<comment type="caution">
    <text evidence="2">The sequence shown here is derived from an EMBL/GenBank/DDBJ whole genome shotgun (WGS) entry which is preliminary data.</text>
</comment>
<organism evidence="2 3">
    <name type="scientific">Rhodocollybia butyracea</name>
    <dbReference type="NCBI Taxonomy" id="206335"/>
    <lineage>
        <taxon>Eukaryota</taxon>
        <taxon>Fungi</taxon>
        <taxon>Dikarya</taxon>
        <taxon>Basidiomycota</taxon>
        <taxon>Agaricomycotina</taxon>
        <taxon>Agaricomycetes</taxon>
        <taxon>Agaricomycetidae</taxon>
        <taxon>Agaricales</taxon>
        <taxon>Marasmiineae</taxon>
        <taxon>Omphalotaceae</taxon>
        <taxon>Rhodocollybia</taxon>
    </lineage>
</organism>
<evidence type="ECO:0000313" key="2">
    <source>
        <dbReference type="EMBL" id="KAF9067281.1"/>
    </source>
</evidence>
<evidence type="ECO:0000256" key="1">
    <source>
        <dbReference type="SAM" id="MobiDB-lite"/>
    </source>
</evidence>
<dbReference type="AlphaFoldDB" id="A0A9P5PKI2"/>
<protein>
    <submittedName>
        <fullName evidence="2">Uncharacterized protein</fullName>
    </submittedName>
</protein>
<proteinExistence type="predicted"/>
<evidence type="ECO:0000313" key="3">
    <source>
        <dbReference type="Proteomes" id="UP000772434"/>
    </source>
</evidence>
<sequence>MCPSLEFLTLESFQFERNPGVEQIACQSSLLTLNIGGDRGNTLKIENGAWTNVTLPKLTKLNVKLPDLIDYTRHWETAYEADTSLSELKEVVKQSKCALQRVNVLMYARIYGQKAQLTLETAEKLFEDLPVKAEGSFVEDKLLLEWKVEMEETIDEQKRGRRERRCSGSVSSPMMFSKSEYV</sequence>
<reference evidence="2" key="1">
    <citation type="submission" date="2020-11" db="EMBL/GenBank/DDBJ databases">
        <authorList>
            <consortium name="DOE Joint Genome Institute"/>
            <person name="Ahrendt S."/>
            <person name="Riley R."/>
            <person name="Andreopoulos W."/>
            <person name="Labutti K."/>
            <person name="Pangilinan J."/>
            <person name="Ruiz-Duenas F.J."/>
            <person name="Barrasa J.M."/>
            <person name="Sanchez-Garcia M."/>
            <person name="Camarero S."/>
            <person name="Miyauchi S."/>
            <person name="Serrano A."/>
            <person name="Linde D."/>
            <person name="Babiker R."/>
            <person name="Drula E."/>
            <person name="Ayuso-Fernandez I."/>
            <person name="Pacheco R."/>
            <person name="Padilla G."/>
            <person name="Ferreira P."/>
            <person name="Barriuso J."/>
            <person name="Kellner H."/>
            <person name="Castanera R."/>
            <person name="Alfaro M."/>
            <person name="Ramirez L."/>
            <person name="Pisabarro A.G."/>
            <person name="Kuo A."/>
            <person name="Tritt A."/>
            <person name="Lipzen A."/>
            <person name="He G."/>
            <person name="Yan M."/>
            <person name="Ng V."/>
            <person name="Cullen D."/>
            <person name="Martin F."/>
            <person name="Rosso M.-N."/>
            <person name="Henrissat B."/>
            <person name="Hibbett D."/>
            <person name="Martinez A.T."/>
            <person name="Grigoriev I.V."/>
        </authorList>
    </citation>
    <scope>NUCLEOTIDE SEQUENCE</scope>
    <source>
        <strain evidence="2">AH 40177</strain>
    </source>
</reference>
<accession>A0A9P5PKI2</accession>
<dbReference type="Proteomes" id="UP000772434">
    <property type="component" value="Unassembled WGS sequence"/>
</dbReference>
<dbReference type="EMBL" id="JADNRY010000075">
    <property type="protein sequence ID" value="KAF9067281.1"/>
    <property type="molecule type" value="Genomic_DNA"/>
</dbReference>
<gene>
    <name evidence="2" type="ORF">BDP27DRAFT_1422984</name>
</gene>
<keyword evidence="3" id="KW-1185">Reference proteome</keyword>